<dbReference type="RefSeq" id="WP_184882060.1">
    <property type="nucleotide sequence ID" value="NZ_BOOV01000040.1"/>
</dbReference>
<keyword evidence="3" id="KW-1185">Reference proteome</keyword>
<protein>
    <submittedName>
        <fullName evidence="2">Uncharacterized protein</fullName>
    </submittedName>
</protein>
<dbReference type="AlphaFoldDB" id="A0A7W7D8T8"/>
<dbReference type="EMBL" id="JACHND010000001">
    <property type="protein sequence ID" value="MBB4702357.1"/>
    <property type="molecule type" value="Genomic_DNA"/>
</dbReference>
<accession>A0A7W7D8T8</accession>
<evidence type="ECO:0000256" key="1">
    <source>
        <dbReference type="SAM" id="Phobius"/>
    </source>
</evidence>
<keyword evidence="1" id="KW-0812">Transmembrane</keyword>
<sequence length="175" mass="19749">MTHPVTLLDRLRIERLVWTLDQQLYDLPHHSRVAKRREVRANLLEASRDIGTSVALKRLGGSRRLAEEYLEAELGRRPRHSWVAAAYFLTAVPLLLNFFLSEAAGAYEQAITAADPHATGTYTWQGISYLQSPIVYTFDQGNPGHVGGAWSPLVYVLWIGGTIACGRLWRLLPRR</sequence>
<feature type="transmembrane region" description="Helical" evidence="1">
    <location>
        <begin position="149"/>
        <end position="169"/>
    </location>
</feature>
<keyword evidence="1" id="KW-1133">Transmembrane helix</keyword>
<evidence type="ECO:0000313" key="3">
    <source>
        <dbReference type="Proteomes" id="UP000542210"/>
    </source>
</evidence>
<proteinExistence type="predicted"/>
<dbReference type="Proteomes" id="UP000542210">
    <property type="component" value="Unassembled WGS sequence"/>
</dbReference>
<gene>
    <name evidence="2" type="ORF">BJ982_003901</name>
</gene>
<organism evidence="2 3">
    <name type="scientific">Sphaerisporangium siamense</name>
    <dbReference type="NCBI Taxonomy" id="795645"/>
    <lineage>
        <taxon>Bacteria</taxon>
        <taxon>Bacillati</taxon>
        <taxon>Actinomycetota</taxon>
        <taxon>Actinomycetes</taxon>
        <taxon>Streptosporangiales</taxon>
        <taxon>Streptosporangiaceae</taxon>
        <taxon>Sphaerisporangium</taxon>
    </lineage>
</organism>
<feature type="transmembrane region" description="Helical" evidence="1">
    <location>
        <begin position="82"/>
        <end position="100"/>
    </location>
</feature>
<name>A0A7W7D8T8_9ACTN</name>
<evidence type="ECO:0000313" key="2">
    <source>
        <dbReference type="EMBL" id="MBB4702357.1"/>
    </source>
</evidence>
<comment type="caution">
    <text evidence="2">The sequence shown here is derived from an EMBL/GenBank/DDBJ whole genome shotgun (WGS) entry which is preliminary data.</text>
</comment>
<keyword evidence="1" id="KW-0472">Membrane</keyword>
<reference evidence="2 3" key="1">
    <citation type="submission" date="2020-08" db="EMBL/GenBank/DDBJ databases">
        <title>Sequencing the genomes of 1000 actinobacteria strains.</title>
        <authorList>
            <person name="Klenk H.-P."/>
        </authorList>
    </citation>
    <scope>NUCLEOTIDE SEQUENCE [LARGE SCALE GENOMIC DNA]</scope>
    <source>
        <strain evidence="2 3">DSM 45784</strain>
    </source>
</reference>